<dbReference type="InterPro" id="IPR009094">
    <property type="entry name" value="DiS-bond_isomerase_DsbC/G_N_sf"/>
</dbReference>
<dbReference type="PANTHER" id="PTHR35272:SF3">
    <property type="entry name" value="THIOL:DISULFIDE INTERCHANGE PROTEIN DSBC"/>
    <property type="match status" value="1"/>
</dbReference>
<feature type="domain" description="Disulphide bond isomerase DsbC/G N-terminal" evidence="8">
    <location>
        <begin position="126"/>
        <end position="192"/>
    </location>
</feature>
<comment type="function">
    <text evidence="7">Required for disulfide bond formation in some periplasmic proteins. Acts by transferring its disulfide bond to other proteins and is reduced in the process.</text>
</comment>
<keyword evidence="6 7" id="KW-0676">Redox-active center</keyword>
<comment type="caution">
    <text evidence="10">The sequence shown here is derived from an EMBL/GenBank/DDBJ whole genome shotgun (WGS) entry which is preliminary data.</text>
</comment>
<name>A0A5C8KX84_9GAMM</name>
<dbReference type="Gene3D" id="3.40.30.10">
    <property type="entry name" value="Glutaredoxin"/>
    <property type="match status" value="1"/>
</dbReference>
<protein>
    <recommendedName>
        <fullName evidence="7">Thiol:disulfide interchange protein</fullName>
    </recommendedName>
</protein>
<dbReference type="Pfam" id="PF13098">
    <property type="entry name" value="Thioredoxin_2"/>
    <property type="match status" value="1"/>
</dbReference>
<accession>A0A5C8KX84</accession>
<evidence type="ECO:0000259" key="8">
    <source>
        <dbReference type="Pfam" id="PF10411"/>
    </source>
</evidence>
<comment type="subcellular location">
    <subcellularLocation>
        <location evidence="1 7">Periplasm</location>
    </subcellularLocation>
</comment>
<dbReference type="SUPFAM" id="SSF54423">
    <property type="entry name" value="DsbC/DsbG N-terminal domain-like"/>
    <property type="match status" value="1"/>
</dbReference>
<evidence type="ECO:0000313" key="11">
    <source>
        <dbReference type="Proteomes" id="UP000321248"/>
    </source>
</evidence>
<dbReference type="InterPro" id="IPR051470">
    <property type="entry name" value="Thiol:disulfide_interchange"/>
</dbReference>
<evidence type="ECO:0000313" key="10">
    <source>
        <dbReference type="EMBL" id="TXK64989.1"/>
    </source>
</evidence>
<evidence type="ECO:0000256" key="3">
    <source>
        <dbReference type="ARBA" id="ARBA00022729"/>
    </source>
</evidence>
<dbReference type="Gene3D" id="3.10.450.70">
    <property type="entry name" value="Disulphide bond isomerase, DsbC/G, N-terminal"/>
    <property type="match status" value="1"/>
</dbReference>
<evidence type="ECO:0000259" key="9">
    <source>
        <dbReference type="Pfam" id="PF13098"/>
    </source>
</evidence>
<dbReference type="PANTHER" id="PTHR35272">
    <property type="entry name" value="THIOL:DISULFIDE INTERCHANGE PROTEIN DSBC-RELATED"/>
    <property type="match status" value="1"/>
</dbReference>
<dbReference type="EMBL" id="VRTS01000002">
    <property type="protein sequence ID" value="TXK64989.1"/>
    <property type="molecule type" value="Genomic_DNA"/>
</dbReference>
<evidence type="ECO:0000256" key="1">
    <source>
        <dbReference type="ARBA" id="ARBA00004418"/>
    </source>
</evidence>
<dbReference type="InterPro" id="IPR033954">
    <property type="entry name" value="DiS-bond_Isoase_DsbC/G"/>
</dbReference>
<organism evidence="10 11">
    <name type="scientific">Alkalisalibacterium limincola</name>
    <dbReference type="NCBI Taxonomy" id="2699169"/>
    <lineage>
        <taxon>Bacteria</taxon>
        <taxon>Pseudomonadati</taxon>
        <taxon>Pseudomonadota</taxon>
        <taxon>Gammaproteobacteria</taxon>
        <taxon>Lysobacterales</taxon>
        <taxon>Lysobacteraceae</taxon>
        <taxon>Alkalisalibacterium</taxon>
    </lineage>
</organism>
<evidence type="ECO:0000256" key="7">
    <source>
        <dbReference type="RuleBase" id="RU364038"/>
    </source>
</evidence>
<evidence type="ECO:0000256" key="5">
    <source>
        <dbReference type="ARBA" id="ARBA00023157"/>
    </source>
</evidence>
<dbReference type="InterPro" id="IPR012336">
    <property type="entry name" value="Thioredoxin-like_fold"/>
</dbReference>
<evidence type="ECO:0000256" key="4">
    <source>
        <dbReference type="ARBA" id="ARBA00022764"/>
    </source>
</evidence>
<dbReference type="AlphaFoldDB" id="A0A5C8KX84"/>
<evidence type="ECO:0000256" key="2">
    <source>
        <dbReference type="ARBA" id="ARBA00009813"/>
    </source>
</evidence>
<comment type="similarity">
    <text evidence="2 7">Belongs to the thioredoxin family. DsbC subfamily.</text>
</comment>
<keyword evidence="4 7" id="KW-0574">Periplasm</keyword>
<proteinExistence type="inferred from homology"/>
<evidence type="ECO:0000256" key="6">
    <source>
        <dbReference type="ARBA" id="ARBA00023284"/>
    </source>
</evidence>
<keyword evidence="11" id="KW-1185">Reference proteome</keyword>
<dbReference type="OrthoDB" id="12976at2"/>
<reference evidence="10 11" key="1">
    <citation type="submission" date="2019-08" db="EMBL/GenBank/DDBJ databases">
        <authorList>
            <person name="Karlyshev A.V."/>
        </authorList>
    </citation>
    <scope>NUCLEOTIDE SEQUENCE [LARGE SCALE GENOMIC DNA]</scope>
    <source>
        <strain evidence="10 11">Alg18-2.2</strain>
    </source>
</reference>
<gene>
    <name evidence="10" type="ORF">FU658_04035</name>
</gene>
<dbReference type="InterPro" id="IPR018950">
    <property type="entry name" value="DiS-bond_isomerase_DsbC/G_N"/>
</dbReference>
<keyword evidence="3 7" id="KW-0732">Signal</keyword>
<feature type="domain" description="Thioredoxin-like fold" evidence="9">
    <location>
        <begin position="220"/>
        <end position="339"/>
    </location>
</feature>
<dbReference type="InterPro" id="IPR036249">
    <property type="entry name" value="Thioredoxin-like_sf"/>
</dbReference>
<dbReference type="Proteomes" id="UP000321248">
    <property type="component" value="Unassembled WGS sequence"/>
</dbReference>
<keyword evidence="5" id="KW-1015">Disulfide bond</keyword>
<dbReference type="SUPFAM" id="SSF52833">
    <property type="entry name" value="Thioredoxin-like"/>
    <property type="match status" value="1"/>
</dbReference>
<dbReference type="CDD" id="cd03020">
    <property type="entry name" value="DsbA_DsbC_DsbG"/>
    <property type="match status" value="1"/>
</dbReference>
<dbReference type="GO" id="GO:0042597">
    <property type="term" value="C:periplasmic space"/>
    <property type="evidence" value="ECO:0007669"/>
    <property type="project" value="UniProtKB-SubCell"/>
</dbReference>
<dbReference type="Pfam" id="PF10411">
    <property type="entry name" value="DsbC_N"/>
    <property type="match status" value="1"/>
</dbReference>
<sequence length="348" mass="37521">MPTCARCRCCWATAPCPPPRSTRWWPARRSSACTRSTTRAAEARLAGHLDRAGWIGVASSGTLARVPGHTARTHRPNPRKPHVAQFVSPVDGRHSVGACASETSQGAGSGVAAPAVVTASVASSLSSADEARIRQALGELVPNVSIEEINETRLPELYEVFVGGQVLYISRDGNTLVQGAMYDIPSRTDLSERSKARRRVPLLDSVGPEGRIIFGDEDAAHRVTVFTDIDCGYCRRMHEEIAQYNALGIAVEYLFFPRGGPNTEAWGKSVSVWCADDQLDAMTRAKAGEAVPERSCENPVADDYELGRKVGVEGTPAVYNTDGIQVGGYLPPQQMLQRLEMLKANSGS</sequence>